<evidence type="ECO:0000256" key="5">
    <source>
        <dbReference type="ARBA" id="ARBA00039227"/>
    </source>
</evidence>
<feature type="domain" description="HTH asnC-type" evidence="6">
    <location>
        <begin position="22"/>
        <end position="83"/>
    </location>
</feature>
<evidence type="ECO:0000313" key="8">
    <source>
        <dbReference type="Proteomes" id="UP000629025"/>
    </source>
</evidence>
<evidence type="ECO:0000313" key="7">
    <source>
        <dbReference type="EMBL" id="GGC05125.1"/>
    </source>
</evidence>
<evidence type="ECO:0000256" key="4">
    <source>
        <dbReference type="ARBA" id="ARBA00023163"/>
    </source>
</evidence>
<evidence type="ECO:0000256" key="2">
    <source>
        <dbReference type="ARBA" id="ARBA00023125"/>
    </source>
</evidence>
<dbReference type="Gene3D" id="3.30.70.920">
    <property type="match status" value="1"/>
</dbReference>
<dbReference type="PANTHER" id="PTHR30154:SF0">
    <property type="entry name" value="LEUCINE-RESPONSIVE REGULATORY PROTEIN"/>
    <property type="match status" value="1"/>
</dbReference>
<dbReference type="Pfam" id="PF01037">
    <property type="entry name" value="AsnC_trans_reg"/>
    <property type="match status" value="1"/>
</dbReference>
<dbReference type="InterPro" id="IPR011991">
    <property type="entry name" value="ArsR-like_HTH"/>
</dbReference>
<comment type="caution">
    <text evidence="7">The sequence shown here is derived from an EMBL/GenBank/DDBJ whole genome shotgun (WGS) entry which is preliminary data.</text>
</comment>
<sequence>MAFIDTDHKYKNSLFVDHMDDLDRFDHAIIDELQQNARITVTELASRVGLSKTPCQVRMRRLEEQGYIKGYTALVDHRKMGLNHIAFAQVTLNDTSSKALAAFNAAVRGIPAVEQCHMIAGNFDYLLKVRTRNMEEYRTVLGEQISALPHVLQTSTFVVMENVRDTGI</sequence>
<dbReference type="Proteomes" id="UP000629025">
    <property type="component" value="Unassembled WGS sequence"/>
</dbReference>
<dbReference type="InterPro" id="IPR000485">
    <property type="entry name" value="AsnC-type_HTH_dom"/>
</dbReference>
<dbReference type="PRINTS" id="PR00033">
    <property type="entry name" value="HTHASNC"/>
</dbReference>
<dbReference type="PANTHER" id="PTHR30154">
    <property type="entry name" value="LEUCINE-RESPONSIVE REGULATORY PROTEIN"/>
    <property type="match status" value="1"/>
</dbReference>
<dbReference type="CDD" id="cd00090">
    <property type="entry name" value="HTH_ARSR"/>
    <property type="match status" value="1"/>
</dbReference>
<evidence type="ECO:0000256" key="1">
    <source>
        <dbReference type="ARBA" id="ARBA00023015"/>
    </source>
</evidence>
<evidence type="ECO:0000256" key="3">
    <source>
        <dbReference type="ARBA" id="ARBA00023159"/>
    </source>
</evidence>
<evidence type="ECO:0000259" key="6">
    <source>
        <dbReference type="PROSITE" id="PS50956"/>
    </source>
</evidence>
<dbReference type="PROSITE" id="PS50956">
    <property type="entry name" value="HTH_ASNC_2"/>
    <property type="match status" value="1"/>
</dbReference>
<dbReference type="InterPro" id="IPR036390">
    <property type="entry name" value="WH_DNA-bd_sf"/>
</dbReference>
<dbReference type="SUPFAM" id="SSF46785">
    <property type="entry name" value="Winged helix' DNA-binding domain"/>
    <property type="match status" value="1"/>
</dbReference>
<dbReference type="Gene3D" id="1.10.10.10">
    <property type="entry name" value="Winged helix-like DNA-binding domain superfamily/Winged helix DNA-binding domain"/>
    <property type="match status" value="1"/>
</dbReference>
<gene>
    <name evidence="7" type="ORF">GCM10011352_34100</name>
</gene>
<dbReference type="SMART" id="SM00344">
    <property type="entry name" value="HTH_ASNC"/>
    <property type="match status" value="1"/>
</dbReference>
<dbReference type="InterPro" id="IPR036388">
    <property type="entry name" value="WH-like_DNA-bd_sf"/>
</dbReference>
<accession>A0ABQ1KMP3</accession>
<keyword evidence="3" id="KW-0010">Activator</keyword>
<keyword evidence="2" id="KW-0238">DNA-binding</keyword>
<dbReference type="Pfam" id="PF13412">
    <property type="entry name" value="HTH_24"/>
    <property type="match status" value="1"/>
</dbReference>
<keyword evidence="4" id="KW-0804">Transcription</keyword>
<dbReference type="InterPro" id="IPR019887">
    <property type="entry name" value="Tscrpt_reg_AsnC/Lrp_C"/>
</dbReference>
<keyword evidence="8" id="KW-1185">Reference proteome</keyword>
<protein>
    <recommendedName>
        <fullName evidence="5">Leucine-responsive regulatory protein</fullName>
    </recommendedName>
</protein>
<name>A0ABQ1KMP3_9GAMM</name>
<dbReference type="SUPFAM" id="SSF54909">
    <property type="entry name" value="Dimeric alpha+beta barrel"/>
    <property type="match status" value="1"/>
</dbReference>
<keyword evidence="1" id="KW-0805">Transcription regulation</keyword>
<organism evidence="7 8">
    <name type="scientific">Marinobacterium zhoushanense</name>
    <dbReference type="NCBI Taxonomy" id="1679163"/>
    <lineage>
        <taxon>Bacteria</taxon>
        <taxon>Pseudomonadati</taxon>
        <taxon>Pseudomonadota</taxon>
        <taxon>Gammaproteobacteria</taxon>
        <taxon>Oceanospirillales</taxon>
        <taxon>Oceanospirillaceae</taxon>
        <taxon>Marinobacterium</taxon>
    </lineage>
</organism>
<dbReference type="EMBL" id="BMIJ01000007">
    <property type="protein sequence ID" value="GGC05125.1"/>
    <property type="molecule type" value="Genomic_DNA"/>
</dbReference>
<dbReference type="InterPro" id="IPR011008">
    <property type="entry name" value="Dimeric_a/b-barrel"/>
</dbReference>
<proteinExistence type="predicted"/>
<reference evidence="8" key="1">
    <citation type="journal article" date="2019" name="Int. J. Syst. Evol. Microbiol.">
        <title>The Global Catalogue of Microorganisms (GCM) 10K type strain sequencing project: providing services to taxonomists for standard genome sequencing and annotation.</title>
        <authorList>
            <consortium name="The Broad Institute Genomics Platform"/>
            <consortium name="The Broad Institute Genome Sequencing Center for Infectious Disease"/>
            <person name="Wu L."/>
            <person name="Ma J."/>
        </authorList>
    </citation>
    <scope>NUCLEOTIDE SEQUENCE [LARGE SCALE GENOMIC DNA]</scope>
    <source>
        <strain evidence="8">CGMCC 1.15341</strain>
    </source>
</reference>
<dbReference type="InterPro" id="IPR019888">
    <property type="entry name" value="Tscrpt_reg_AsnC-like"/>
</dbReference>